<proteinExistence type="predicted"/>
<protein>
    <submittedName>
        <fullName evidence="1">Uncharacterized protein</fullName>
    </submittedName>
</protein>
<accession>A0A0F9CAI2</accession>
<gene>
    <name evidence="1" type="ORF">LCGC14_2689970</name>
</gene>
<dbReference type="EMBL" id="LAZR01047651">
    <property type="protein sequence ID" value="KKK93731.1"/>
    <property type="molecule type" value="Genomic_DNA"/>
</dbReference>
<evidence type="ECO:0000313" key="1">
    <source>
        <dbReference type="EMBL" id="KKK93731.1"/>
    </source>
</evidence>
<organism evidence="1">
    <name type="scientific">marine sediment metagenome</name>
    <dbReference type="NCBI Taxonomy" id="412755"/>
    <lineage>
        <taxon>unclassified sequences</taxon>
        <taxon>metagenomes</taxon>
        <taxon>ecological metagenomes</taxon>
    </lineage>
</organism>
<dbReference type="AlphaFoldDB" id="A0A0F9CAI2"/>
<reference evidence="1" key="1">
    <citation type="journal article" date="2015" name="Nature">
        <title>Complex archaea that bridge the gap between prokaryotes and eukaryotes.</title>
        <authorList>
            <person name="Spang A."/>
            <person name="Saw J.H."/>
            <person name="Jorgensen S.L."/>
            <person name="Zaremba-Niedzwiedzka K."/>
            <person name="Martijn J."/>
            <person name="Lind A.E."/>
            <person name="van Eijk R."/>
            <person name="Schleper C."/>
            <person name="Guy L."/>
            <person name="Ettema T.J."/>
        </authorList>
    </citation>
    <scope>NUCLEOTIDE SEQUENCE</scope>
</reference>
<comment type="caution">
    <text evidence="1">The sequence shown here is derived from an EMBL/GenBank/DDBJ whole genome shotgun (WGS) entry which is preliminary data.</text>
</comment>
<sequence length="54" mass="6406">MKTKHLITDWRAWKELCEDWKIDPYKVVEHGEDSGGGDSFFWEYTGDVPEKEES</sequence>
<name>A0A0F9CAI2_9ZZZZ</name>